<dbReference type="PANTHER" id="PTHR37984:SF5">
    <property type="entry name" value="PROTEIN NYNRIN-LIKE"/>
    <property type="match status" value="1"/>
</dbReference>
<dbReference type="Gene3D" id="1.10.340.70">
    <property type="match status" value="1"/>
</dbReference>
<dbReference type="OrthoDB" id="6147697at2759"/>
<feature type="domain" description="Reverse transcriptase" evidence="8">
    <location>
        <begin position="191"/>
        <end position="369"/>
    </location>
</feature>
<organism evidence="9 10">
    <name type="scientific">Mytilus edulis</name>
    <name type="common">Blue mussel</name>
    <dbReference type="NCBI Taxonomy" id="6550"/>
    <lineage>
        <taxon>Eukaryota</taxon>
        <taxon>Metazoa</taxon>
        <taxon>Spiralia</taxon>
        <taxon>Lophotrochozoa</taxon>
        <taxon>Mollusca</taxon>
        <taxon>Bivalvia</taxon>
        <taxon>Autobranchia</taxon>
        <taxon>Pteriomorphia</taxon>
        <taxon>Mytilida</taxon>
        <taxon>Mytiloidea</taxon>
        <taxon>Mytilidae</taxon>
        <taxon>Mytilinae</taxon>
        <taxon>Mytilus</taxon>
    </lineage>
</organism>
<dbReference type="AlphaFoldDB" id="A0A8S3SHE8"/>
<evidence type="ECO:0000313" key="9">
    <source>
        <dbReference type="EMBL" id="CAG2220461.1"/>
    </source>
</evidence>
<sequence>MFENSKNYVPLEEDINVASIVRLTVNAVLKPQTINVCPVGLKNNPSFGSTKLLEISPVASGYVSTEPGLMISNTVVNFNKNSIRLKRGCVVGKASHLEEINLVNVNQSQGTSGLKKLDESEISVPQEFKKDILRMIRDNEDVFATSDKDLGCTDTVQMTIDTGDHPPIRLKPYRAPLNQRKIIDKTIEELLEANIIRKSRSAWAAPIIIVSKKDKTSRMCVDYRSLNAASKIYSFPLPLIDDLLASVGKAKVMTSLDLKSGYYQVKVKESDKEKTAFVCHKGLFEFNVLPFGLASGPSLFSELVTEVLQGLEHFSTAYIDDILIFSETEEEHLGHIQQVFDRLRQHKLKLKLKKCNFLQNETNYLGFIISKDGLKPDPEKVKAIQGMKAPSNVREVRGLIGCLSYYRRFVPSFSKIAEPIVALTRKNKVFNWTTTCQEAFEKLRDELVKVPLLAYPDLNKPYVLYTDASDSCVGACLTQLQKSPIEGENEVERPIYFLSHKLSDTQTRWSTIEKEAFAIHYALQKLNHYLYNAEFVIKTDHKPLKYILESPMQNKKIQLWALNITGYNCTIQYIPGPQNVCADFMSRLPSDEKPNENPDPYPDISDNTYEINVINSNRFHFTDYANNDKLVEDIPEKENFQFEEFDMSIEQMKDKTLRELKEQLVGDKVPEAVQNKYIIIDDILYYISNVDNDPIIRLYIPSHIKQAVVEQYHDKNGHMGIDKTFDSIRQKYFWPNMFKELYSYVTTCVPCQSRNLQKVRAPIQETKIPPYPFCHVGVDLSGPYPTTMSGNRYIIGFIDLYSGWPEAFTQTNIAKILSLRIIEQTSPVSFILKNQLDGTTTKAHAEQIRLAKLDWEIPNNNQGRALRKAAYVVPIESQSEDSSDDESIDSDTPLNQIAKRYKKERENSDYEDDIPLMELSKKLRGKKIFSEQDNVNNGQLESDDQVMKEKVGNSPSDYDVSDIEDNMSVNSVKIENNQKSTEIGANETKLVSKEHVQNLVRALIGIIMADNEEIYAQLEPLSLWKLLPSLVVWKIYVLFKTNFWREILERKRKERREPLFKEFFAIQKLINQSDPIIIDNYCGLPTKFVEIIGRRKQFAEIHNLSYQEHLKKWTVENFKAIGWLKRSNRFGVYHQEVILNNARKMHRIRIFDLIIKFETIMENKKTFYSGLSQALSFLFDTVSDSDLSKIRRNIKTLAQNQDAIRHIVQDRLTILNTTQTHVSENRHKVNELIESVEELGNRLHTFATDIKIQIEVMGNYL</sequence>
<dbReference type="Pfam" id="PF17921">
    <property type="entry name" value="Integrase_H2C2"/>
    <property type="match status" value="1"/>
</dbReference>
<evidence type="ECO:0000259" key="8">
    <source>
        <dbReference type="PROSITE" id="PS50878"/>
    </source>
</evidence>
<dbReference type="FunFam" id="3.30.70.270:FF:000026">
    <property type="entry name" value="Transposon Ty3-G Gag-Pol polyprotein"/>
    <property type="match status" value="1"/>
</dbReference>
<dbReference type="InterPro" id="IPR041373">
    <property type="entry name" value="RT_RNaseH"/>
</dbReference>
<dbReference type="Gene3D" id="3.30.70.270">
    <property type="match status" value="2"/>
</dbReference>
<dbReference type="FunFam" id="1.10.340.70:FF:000001">
    <property type="entry name" value="Retrovirus-related Pol polyprotein from transposon gypsy-like Protein"/>
    <property type="match status" value="1"/>
</dbReference>
<dbReference type="EMBL" id="CAJPWZ010001662">
    <property type="protein sequence ID" value="CAG2220461.1"/>
    <property type="molecule type" value="Genomic_DNA"/>
</dbReference>
<keyword evidence="1" id="KW-0808">Transferase</keyword>
<accession>A0A8S3SHE8</accession>
<dbReference type="Gene3D" id="3.30.420.10">
    <property type="entry name" value="Ribonuclease H-like superfamily/Ribonuclease H"/>
    <property type="match status" value="1"/>
</dbReference>
<keyword evidence="4" id="KW-0255">Endonuclease</keyword>
<evidence type="ECO:0000256" key="2">
    <source>
        <dbReference type="ARBA" id="ARBA00022695"/>
    </source>
</evidence>
<dbReference type="Pfam" id="PF17917">
    <property type="entry name" value="RT_RNaseH"/>
    <property type="match status" value="1"/>
</dbReference>
<dbReference type="PANTHER" id="PTHR37984">
    <property type="entry name" value="PROTEIN CBG26694"/>
    <property type="match status" value="1"/>
</dbReference>
<keyword evidence="3" id="KW-0540">Nuclease</keyword>
<evidence type="ECO:0000256" key="4">
    <source>
        <dbReference type="ARBA" id="ARBA00022759"/>
    </source>
</evidence>
<evidence type="ECO:0000256" key="5">
    <source>
        <dbReference type="ARBA" id="ARBA00022801"/>
    </source>
</evidence>
<keyword evidence="10" id="KW-1185">Reference proteome</keyword>
<comment type="caution">
    <text evidence="9">The sequence shown here is derived from an EMBL/GenBank/DDBJ whole genome shotgun (WGS) entry which is preliminary data.</text>
</comment>
<dbReference type="SUPFAM" id="SSF56672">
    <property type="entry name" value="DNA/RNA polymerases"/>
    <property type="match status" value="1"/>
</dbReference>
<evidence type="ECO:0000313" key="10">
    <source>
        <dbReference type="Proteomes" id="UP000683360"/>
    </source>
</evidence>
<dbReference type="InterPro" id="IPR043502">
    <property type="entry name" value="DNA/RNA_pol_sf"/>
</dbReference>
<dbReference type="GO" id="GO:0004519">
    <property type="term" value="F:endonuclease activity"/>
    <property type="evidence" value="ECO:0007669"/>
    <property type="project" value="UniProtKB-KW"/>
</dbReference>
<feature type="compositionally biased region" description="Acidic residues" evidence="7">
    <location>
        <begin position="878"/>
        <end position="889"/>
    </location>
</feature>
<dbReference type="InterPro" id="IPR041588">
    <property type="entry name" value="Integrase_H2C2"/>
</dbReference>
<reference evidence="9" key="1">
    <citation type="submission" date="2021-03" db="EMBL/GenBank/DDBJ databases">
        <authorList>
            <person name="Bekaert M."/>
        </authorList>
    </citation>
    <scope>NUCLEOTIDE SEQUENCE</scope>
</reference>
<dbReference type="InterPro" id="IPR000477">
    <property type="entry name" value="RT_dom"/>
</dbReference>
<evidence type="ECO:0000256" key="1">
    <source>
        <dbReference type="ARBA" id="ARBA00022679"/>
    </source>
</evidence>
<keyword evidence="2" id="KW-0548">Nucleotidyltransferase</keyword>
<dbReference type="Pfam" id="PF00078">
    <property type="entry name" value="RVT_1"/>
    <property type="match status" value="1"/>
</dbReference>
<dbReference type="Gene3D" id="3.10.10.10">
    <property type="entry name" value="HIV Type 1 Reverse Transcriptase, subunit A, domain 1"/>
    <property type="match status" value="1"/>
</dbReference>
<dbReference type="Proteomes" id="UP000683360">
    <property type="component" value="Unassembled WGS sequence"/>
</dbReference>
<feature type="region of interest" description="Disordered" evidence="7">
    <location>
        <begin position="877"/>
        <end position="896"/>
    </location>
</feature>
<dbReference type="GO" id="GO:0003964">
    <property type="term" value="F:RNA-directed DNA polymerase activity"/>
    <property type="evidence" value="ECO:0007669"/>
    <property type="project" value="UniProtKB-KW"/>
</dbReference>
<dbReference type="GO" id="GO:0003676">
    <property type="term" value="F:nucleic acid binding"/>
    <property type="evidence" value="ECO:0007669"/>
    <property type="project" value="InterPro"/>
</dbReference>
<gene>
    <name evidence="9" type="ORF">MEDL_33936</name>
</gene>
<dbReference type="InterPro" id="IPR043128">
    <property type="entry name" value="Rev_trsase/Diguanyl_cyclase"/>
</dbReference>
<dbReference type="PROSITE" id="PS50878">
    <property type="entry name" value="RT_POL"/>
    <property type="match status" value="1"/>
</dbReference>
<dbReference type="InterPro" id="IPR050951">
    <property type="entry name" value="Retrovirus_Pol_polyprotein"/>
</dbReference>
<evidence type="ECO:0000256" key="6">
    <source>
        <dbReference type="ARBA" id="ARBA00022918"/>
    </source>
</evidence>
<keyword evidence="6" id="KW-0695">RNA-directed DNA polymerase</keyword>
<keyword evidence="5" id="KW-0378">Hydrolase</keyword>
<evidence type="ECO:0000256" key="7">
    <source>
        <dbReference type="SAM" id="MobiDB-lite"/>
    </source>
</evidence>
<dbReference type="CDD" id="cd09274">
    <property type="entry name" value="RNase_HI_RT_Ty3"/>
    <property type="match status" value="1"/>
</dbReference>
<evidence type="ECO:0000256" key="3">
    <source>
        <dbReference type="ARBA" id="ARBA00022722"/>
    </source>
</evidence>
<dbReference type="CDD" id="cd01647">
    <property type="entry name" value="RT_LTR"/>
    <property type="match status" value="1"/>
</dbReference>
<protein>
    <recommendedName>
        <fullName evidence="8">Reverse transcriptase domain-containing protein</fullName>
    </recommendedName>
</protein>
<name>A0A8S3SHE8_MYTED</name>
<proteinExistence type="predicted"/>
<dbReference type="GO" id="GO:0016787">
    <property type="term" value="F:hydrolase activity"/>
    <property type="evidence" value="ECO:0007669"/>
    <property type="project" value="UniProtKB-KW"/>
</dbReference>
<dbReference type="InterPro" id="IPR036397">
    <property type="entry name" value="RNaseH_sf"/>
</dbReference>